<protein>
    <submittedName>
        <fullName evidence="1">Uncharacterized protein</fullName>
    </submittedName>
</protein>
<proteinExistence type="predicted"/>
<reference evidence="1" key="1">
    <citation type="submission" date="2014-09" db="EMBL/GenBank/DDBJ databases">
        <authorList>
            <person name="Magalhaes I.L.F."/>
            <person name="Oliveira U."/>
            <person name="Santos F.R."/>
            <person name="Vidigal T.H.D.A."/>
            <person name="Brescovit A.D."/>
            <person name="Santos A.J."/>
        </authorList>
    </citation>
    <scope>NUCLEOTIDE SEQUENCE</scope>
    <source>
        <tissue evidence="1">Shoot tissue taken approximately 20 cm above the soil surface</tissue>
    </source>
</reference>
<organism evidence="1">
    <name type="scientific">Arundo donax</name>
    <name type="common">Giant reed</name>
    <name type="synonym">Donax arundinaceus</name>
    <dbReference type="NCBI Taxonomy" id="35708"/>
    <lineage>
        <taxon>Eukaryota</taxon>
        <taxon>Viridiplantae</taxon>
        <taxon>Streptophyta</taxon>
        <taxon>Embryophyta</taxon>
        <taxon>Tracheophyta</taxon>
        <taxon>Spermatophyta</taxon>
        <taxon>Magnoliopsida</taxon>
        <taxon>Liliopsida</taxon>
        <taxon>Poales</taxon>
        <taxon>Poaceae</taxon>
        <taxon>PACMAD clade</taxon>
        <taxon>Arundinoideae</taxon>
        <taxon>Arundineae</taxon>
        <taxon>Arundo</taxon>
    </lineage>
</organism>
<evidence type="ECO:0000313" key="1">
    <source>
        <dbReference type="EMBL" id="JAE21437.1"/>
    </source>
</evidence>
<dbReference type="EMBL" id="GBRH01176459">
    <property type="protein sequence ID" value="JAE21437.1"/>
    <property type="molecule type" value="Transcribed_RNA"/>
</dbReference>
<sequence length="46" mass="5549">MIKFLEKWCVYLEGDARRTVERINIFYRPCNTTVSNTELDYHIPVN</sequence>
<accession>A0A0A9GAC0</accession>
<name>A0A0A9GAC0_ARUDO</name>
<dbReference type="AlphaFoldDB" id="A0A0A9GAC0"/>
<reference evidence="1" key="2">
    <citation type="journal article" date="2015" name="Data Brief">
        <title>Shoot transcriptome of the giant reed, Arundo donax.</title>
        <authorList>
            <person name="Barrero R.A."/>
            <person name="Guerrero F.D."/>
            <person name="Moolhuijzen P."/>
            <person name="Goolsby J.A."/>
            <person name="Tidwell J."/>
            <person name="Bellgard S.E."/>
            <person name="Bellgard M.I."/>
        </authorList>
    </citation>
    <scope>NUCLEOTIDE SEQUENCE</scope>
    <source>
        <tissue evidence="1">Shoot tissue taken approximately 20 cm above the soil surface</tissue>
    </source>
</reference>